<dbReference type="GO" id="GO:0005524">
    <property type="term" value="F:ATP binding"/>
    <property type="evidence" value="ECO:0007669"/>
    <property type="project" value="UniProtKB-KW"/>
</dbReference>
<keyword evidence="4 9" id="KW-0812">Transmembrane</keyword>
<proteinExistence type="inferred from homology"/>
<comment type="similarity">
    <text evidence="2">Belongs to the ABC transporter superfamily.</text>
</comment>
<dbReference type="PROSITE" id="PS50893">
    <property type="entry name" value="ABC_TRANSPORTER_2"/>
    <property type="match status" value="1"/>
</dbReference>
<dbReference type="InterPro" id="IPR017871">
    <property type="entry name" value="ABC_transporter-like_CS"/>
</dbReference>
<dbReference type="SUPFAM" id="SSF90123">
    <property type="entry name" value="ABC transporter transmembrane region"/>
    <property type="match status" value="1"/>
</dbReference>
<dbReference type="SUPFAM" id="SSF52540">
    <property type="entry name" value="P-loop containing nucleoside triphosphate hydrolases"/>
    <property type="match status" value="1"/>
</dbReference>
<organism evidence="12 13">
    <name type="scientific">Chelatococcus reniformis</name>
    <dbReference type="NCBI Taxonomy" id="1494448"/>
    <lineage>
        <taxon>Bacteria</taxon>
        <taxon>Pseudomonadati</taxon>
        <taxon>Pseudomonadota</taxon>
        <taxon>Alphaproteobacteria</taxon>
        <taxon>Hyphomicrobiales</taxon>
        <taxon>Chelatococcaceae</taxon>
        <taxon>Chelatococcus</taxon>
    </lineage>
</organism>
<evidence type="ECO:0000313" key="12">
    <source>
        <dbReference type="EMBL" id="GGC50567.1"/>
    </source>
</evidence>
<evidence type="ECO:0000256" key="7">
    <source>
        <dbReference type="ARBA" id="ARBA00022989"/>
    </source>
</evidence>
<keyword evidence="5" id="KW-0547">Nucleotide-binding</keyword>
<evidence type="ECO:0000259" key="11">
    <source>
        <dbReference type="PROSITE" id="PS50929"/>
    </source>
</evidence>
<feature type="domain" description="ABC transporter" evidence="10">
    <location>
        <begin position="347"/>
        <end position="581"/>
    </location>
</feature>
<reference evidence="12" key="2">
    <citation type="submission" date="2020-09" db="EMBL/GenBank/DDBJ databases">
        <authorList>
            <person name="Sun Q."/>
            <person name="Zhou Y."/>
        </authorList>
    </citation>
    <scope>NUCLEOTIDE SEQUENCE</scope>
    <source>
        <strain evidence="12">CGMCC 1.12919</strain>
    </source>
</reference>
<gene>
    <name evidence="12" type="ORF">GCM10010994_07140</name>
</gene>
<accession>A0A916TXA8</accession>
<dbReference type="PROSITE" id="PS50929">
    <property type="entry name" value="ABC_TM1F"/>
    <property type="match status" value="1"/>
</dbReference>
<evidence type="ECO:0000256" key="1">
    <source>
        <dbReference type="ARBA" id="ARBA00004651"/>
    </source>
</evidence>
<evidence type="ECO:0000256" key="8">
    <source>
        <dbReference type="ARBA" id="ARBA00023136"/>
    </source>
</evidence>
<feature type="transmembrane region" description="Helical" evidence="9">
    <location>
        <begin position="66"/>
        <end position="87"/>
    </location>
</feature>
<dbReference type="AlphaFoldDB" id="A0A916TXA8"/>
<reference evidence="12" key="1">
    <citation type="journal article" date="2014" name="Int. J. Syst. Evol. Microbiol.">
        <title>Complete genome sequence of Corynebacterium casei LMG S-19264T (=DSM 44701T), isolated from a smear-ripened cheese.</title>
        <authorList>
            <consortium name="US DOE Joint Genome Institute (JGI-PGF)"/>
            <person name="Walter F."/>
            <person name="Albersmeier A."/>
            <person name="Kalinowski J."/>
            <person name="Ruckert C."/>
        </authorList>
    </citation>
    <scope>NUCLEOTIDE SEQUENCE</scope>
    <source>
        <strain evidence="12">CGMCC 1.12919</strain>
    </source>
</reference>
<keyword evidence="8 9" id="KW-0472">Membrane</keyword>
<dbReference type="InterPro" id="IPR011527">
    <property type="entry name" value="ABC1_TM_dom"/>
</dbReference>
<evidence type="ECO:0000256" key="4">
    <source>
        <dbReference type="ARBA" id="ARBA00022692"/>
    </source>
</evidence>
<keyword evidence="13" id="KW-1185">Reference proteome</keyword>
<name>A0A916TXA8_9HYPH</name>
<feature type="transmembrane region" description="Helical" evidence="9">
    <location>
        <begin position="31"/>
        <end position="54"/>
    </location>
</feature>
<evidence type="ECO:0000256" key="2">
    <source>
        <dbReference type="ARBA" id="ARBA00005417"/>
    </source>
</evidence>
<evidence type="ECO:0000256" key="5">
    <source>
        <dbReference type="ARBA" id="ARBA00022741"/>
    </source>
</evidence>
<dbReference type="PANTHER" id="PTHR43394:SF1">
    <property type="entry name" value="ATP-BINDING CASSETTE SUB-FAMILY B MEMBER 10, MITOCHONDRIAL"/>
    <property type="match status" value="1"/>
</dbReference>
<evidence type="ECO:0000256" key="9">
    <source>
        <dbReference type="SAM" id="Phobius"/>
    </source>
</evidence>
<dbReference type="InterPro" id="IPR003439">
    <property type="entry name" value="ABC_transporter-like_ATP-bd"/>
</dbReference>
<feature type="transmembrane region" description="Helical" evidence="9">
    <location>
        <begin position="254"/>
        <end position="275"/>
    </location>
</feature>
<evidence type="ECO:0000256" key="3">
    <source>
        <dbReference type="ARBA" id="ARBA00022448"/>
    </source>
</evidence>
<dbReference type="InterPro" id="IPR027417">
    <property type="entry name" value="P-loop_NTPase"/>
</dbReference>
<dbReference type="GO" id="GO:0015421">
    <property type="term" value="F:ABC-type oligopeptide transporter activity"/>
    <property type="evidence" value="ECO:0007669"/>
    <property type="project" value="TreeGrafter"/>
</dbReference>
<feature type="transmembrane region" description="Helical" evidence="9">
    <location>
        <begin position="156"/>
        <end position="183"/>
    </location>
</feature>
<dbReference type="GO" id="GO:0005886">
    <property type="term" value="C:plasma membrane"/>
    <property type="evidence" value="ECO:0007669"/>
    <property type="project" value="UniProtKB-SubCell"/>
</dbReference>
<feature type="domain" description="ABC transmembrane type-1" evidence="11">
    <location>
        <begin position="32"/>
        <end position="313"/>
    </location>
</feature>
<dbReference type="Gene3D" id="3.40.50.300">
    <property type="entry name" value="P-loop containing nucleotide triphosphate hydrolases"/>
    <property type="match status" value="1"/>
</dbReference>
<evidence type="ECO:0000313" key="13">
    <source>
        <dbReference type="Proteomes" id="UP000637002"/>
    </source>
</evidence>
<dbReference type="Pfam" id="PF00005">
    <property type="entry name" value="ABC_tran"/>
    <property type="match status" value="1"/>
</dbReference>
<dbReference type="FunFam" id="3.40.50.300:FF:000287">
    <property type="entry name" value="Multidrug ABC transporter ATP-binding protein"/>
    <property type="match status" value="1"/>
</dbReference>
<dbReference type="SMART" id="SM00382">
    <property type="entry name" value="AAA"/>
    <property type="match status" value="1"/>
</dbReference>
<evidence type="ECO:0000256" key="6">
    <source>
        <dbReference type="ARBA" id="ARBA00022840"/>
    </source>
</evidence>
<sequence>MSKAPLDLSGDTLPTLRRLWHGWMQPHWPTLLLVLACIALVAGATGLYPILINHAYDAFTAKDTQAILYAPIFVIAVTSVRGFSLLAQTILTNRVVTQIEADMQSALYAHLIDADLAQLGRESPAAFTQRFTTDFAFIKEALTRLSTVFLRDVAQIIALVCAMLWIDPVLTIVAGLVVPFAAIPIGRIGRKLRRVATSTQEQIGAMAGLVTESLAGARVAKTFALEGYLKGRASKAFDDVRRLKMKAANARGRLDPLLEVGGGIAVAGVLVLIGLRISGGTSTVGAFTGFVTALLLAAQPMRSIGNLNAIVQEAMAALKRYFVLMDEAPTIVERPGAGTLAVTAGTITFDKVRFRYREDAPALEGIDLTVSGGKTTALVGRSGSGKSSLMALVPRLYDVTDGAVRIDGIDVRDATIASLRAQIALVSQEVVLFDDTVKANIAFGRPDASEAQIVAAAEAAAAHPFIARLPEGYETRVGPGGSRLSGGERQRVSLARAILKDAPILLLDEATSALDAESEGLVQVALARLMKGRTTLVIAHRLSTVRDADVIVVMDHGRVAEVGNHEELIARGGVYAKLSRLQLTDDGPVVDLAAHADARRA</sequence>
<dbReference type="Proteomes" id="UP000637002">
    <property type="component" value="Unassembled WGS sequence"/>
</dbReference>
<keyword evidence="3" id="KW-0813">Transport</keyword>
<comment type="subcellular location">
    <subcellularLocation>
        <location evidence="1">Cell membrane</location>
        <topology evidence="1">Multi-pass membrane protein</topology>
    </subcellularLocation>
</comment>
<dbReference type="CDD" id="cd18552">
    <property type="entry name" value="ABC_6TM_MsbA_like"/>
    <property type="match status" value="1"/>
</dbReference>
<evidence type="ECO:0000259" key="10">
    <source>
        <dbReference type="PROSITE" id="PS50893"/>
    </source>
</evidence>
<dbReference type="InterPro" id="IPR036640">
    <property type="entry name" value="ABC1_TM_sf"/>
</dbReference>
<keyword evidence="7 9" id="KW-1133">Transmembrane helix</keyword>
<dbReference type="InterPro" id="IPR039421">
    <property type="entry name" value="Type_1_exporter"/>
</dbReference>
<dbReference type="InterPro" id="IPR003593">
    <property type="entry name" value="AAA+_ATPase"/>
</dbReference>
<dbReference type="PANTHER" id="PTHR43394">
    <property type="entry name" value="ATP-DEPENDENT PERMEASE MDL1, MITOCHONDRIAL"/>
    <property type="match status" value="1"/>
</dbReference>
<dbReference type="EMBL" id="BMGG01000001">
    <property type="protein sequence ID" value="GGC50567.1"/>
    <property type="molecule type" value="Genomic_DNA"/>
</dbReference>
<dbReference type="PROSITE" id="PS00211">
    <property type="entry name" value="ABC_TRANSPORTER_1"/>
    <property type="match status" value="1"/>
</dbReference>
<dbReference type="Gene3D" id="1.20.1560.10">
    <property type="entry name" value="ABC transporter type 1, transmembrane domain"/>
    <property type="match status" value="1"/>
</dbReference>
<comment type="caution">
    <text evidence="12">The sequence shown here is derived from an EMBL/GenBank/DDBJ whole genome shotgun (WGS) entry which is preliminary data.</text>
</comment>
<dbReference type="GO" id="GO:0016887">
    <property type="term" value="F:ATP hydrolysis activity"/>
    <property type="evidence" value="ECO:0007669"/>
    <property type="project" value="InterPro"/>
</dbReference>
<dbReference type="Pfam" id="PF00664">
    <property type="entry name" value="ABC_membrane"/>
    <property type="match status" value="1"/>
</dbReference>
<dbReference type="RefSeq" id="WP_188607711.1">
    <property type="nucleotide sequence ID" value="NZ_BMGG01000001.1"/>
</dbReference>
<protein>
    <submittedName>
        <fullName evidence="12">ABC transporter permease</fullName>
    </submittedName>
</protein>
<keyword evidence="6" id="KW-0067">ATP-binding</keyword>